<keyword evidence="11" id="KW-1185">Reference proteome</keyword>
<dbReference type="AlphaFoldDB" id="A0AA38WA76"/>
<evidence type="ECO:0000256" key="4">
    <source>
        <dbReference type="ARBA" id="ARBA00007481"/>
    </source>
</evidence>
<keyword evidence="7 9" id="KW-0368">Histidine biosynthesis</keyword>
<evidence type="ECO:0000256" key="3">
    <source>
        <dbReference type="ARBA" id="ARBA00005047"/>
    </source>
</evidence>
<dbReference type="InterPro" id="IPR020565">
    <property type="entry name" value="ImidazoleglycerP_deHydtase_CS"/>
</dbReference>
<dbReference type="CDD" id="cd07914">
    <property type="entry name" value="IGPD"/>
    <property type="match status" value="1"/>
</dbReference>
<accession>A0AA38WA76</accession>
<evidence type="ECO:0000256" key="5">
    <source>
        <dbReference type="ARBA" id="ARBA00012075"/>
    </source>
</evidence>
<dbReference type="InterPro" id="IPR038494">
    <property type="entry name" value="IGPD_sf"/>
</dbReference>
<dbReference type="PROSITE" id="PS00955">
    <property type="entry name" value="IGP_DEHYDRATASE_2"/>
    <property type="match status" value="1"/>
</dbReference>
<evidence type="ECO:0000256" key="2">
    <source>
        <dbReference type="ARBA" id="ARBA00004229"/>
    </source>
</evidence>
<dbReference type="Pfam" id="PF00475">
    <property type="entry name" value="IGPD"/>
    <property type="match status" value="1"/>
</dbReference>
<comment type="similarity">
    <text evidence="4 9">Belongs to the imidazoleglycerol-phosphate dehydratase family.</text>
</comment>
<dbReference type="PROSITE" id="PS00954">
    <property type="entry name" value="IGP_DEHYDRATASE_1"/>
    <property type="match status" value="1"/>
</dbReference>
<evidence type="ECO:0000256" key="6">
    <source>
        <dbReference type="ARBA" id="ARBA00022605"/>
    </source>
</evidence>
<dbReference type="HAMAP" id="MF_00076">
    <property type="entry name" value="HisB"/>
    <property type="match status" value="1"/>
</dbReference>
<organism evidence="10 11">
    <name type="scientific">Centaurea solstitialis</name>
    <name type="common">yellow star-thistle</name>
    <dbReference type="NCBI Taxonomy" id="347529"/>
    <lineage>
        <taxon>Eukaryota</taxon>
        <taxon>Viridiplantae</taxon>
        <taxon>Streptophyta</taxon>
        <taxon>Embryophyta</taxon>
        <taxon>Tracheophyta</taxon>
        <taxon>Spermatophyta</taxon>
        <taxon>Magnoliopsida</taxon>
        <taxon>eudicotyledons</taxon>
        <taxon>Gunneridae</taxon>
        <taxon>Pentapetalae</taxon>
        <taxon>asterids</taxon>
        <taxon>campanulids</taxon>
        <taxon>Asterales</taxon>
        <taxon>Asteraceae</taxon>
        <taxon>Carduoideae</taxon>
        <taxon>Cardueae</taxon>
        <taxon>Centaureinae</taxon>
        <taxon>Centaurea</taxon>
    </lineage>
</organism>
<keyword evidence="6" id="KW-0028">Amino-acid biosynthesis</keyword>
<comment type="catalytic activity">
    <reaction evidence="1 9">
        <text>D-erythro-1-(imidazol-4-yl)glycerol 3-phosphate = 3-(imidazol-4-yl)-2-oxopropyl phosphate + H2O</text>
        <dbReference type="Rhea" id="RHEA:11040"/>
        <dbReference type="ChEBI" id="CHEBI:15377"/>
        <dbReference type="ChEBI" id="CHEBI:57766"/>
        <dbReference type="ChEBI" id="CHEBI:58278"/>
        <dbReference type="EC" id="4.2.1.19"/>
    </reaction>
</comment>
<dbReference type="Proteomes" id="UP001172457">
    <property type="component" value="Chromosome 7"/>
</dbReference>
<protein>
    <recommendedName>
        <fullName evidence="5 9">Imidazoleglycerol-phosphate dehydratase</fullName>
        <ecNumber evidence="5 9">4.2.1.19</ecNumber>
    </recommendedName>
</protein>
<dbReference type="Gene3D" id="3.30.230.40">
    <property type="entry name" value="Imidazole glycerol phosphate dehydratase, domain 1"/>
    <property type="match status" value="3"/>
</dbReference>
<evidence type="ECO:0000256" key="9">
    <source>
        <dbReference type="RuleBase" id="RU000598"/>
    </source>
</evidence>
<keyword evidence="8 9" id="KW-0456">Lyase</keyword>
<name>A0AA38WA76_9ASTR</name>
<gene>
    <name evidence="10" type="ORF">OSB04_029375</name>
</gene>
<evidence type="ECO:0000256" key="1">
    <source>
        <dbReference type="ARBA" id="ARBA00001723"/>
    </source>
</evidence>
<dbReference type="FunFam" id="3.30.230.40:FF:000003">
    <property type="entry name" value="Imidazoleglycerol-phosphate dehydratase HisB"/>
    <property type="match status" value="1"/>
</dbReference>
<evidence type="ECO:0000256" key="8">
    <source>
        <dbReference type="ARBA" id="ARBA00023239"/>
    </source>
</evidence>
<sequence>MEVHRTTICSASSILSDHGSPITPVDTVGDRIGTVKRVTNETNVFVELNLDGVGSPDSSTGIPFLDHMLDVITVLSASGLEPNQPISTSNFFILDLQSFCPSGAKISLSVDKLKCQRQSVIRGRQEVTVPPLVQPFDRDWQLASHGLFDVHVKAVGDTHIDDHHTNEDVALAIGTALLNALGDRKGINRFGDFTAPLDEALVHVTLDLSGRPHLNYDLHIPTQRVGNYDTQLVEHFFQSVVNTSGMTLHIRQLAGKNSHHIIEATFKAFARALRQATEYDPRRRGTVPRFVLMHVYK</sequence>
<comment type="pathway">
    <text evidence="3 9">Amino-acid biosynthesis; L-histidine biosynthesis; L-histidine from 5-phospho-alpha-D-ribose 1-diphosphate: step 6/9.</text>
</comment>
<proteinExistence type="inferred from homology"/>
<dbReference type="PANTHER" id="PTHR23133">
    <property type="entry name" value="IMIDAZOLEGLYCEROL-PHOSPHATE DEHYDRATASE HIS7"/>
    <property type="match status" value="1"/>
</dbReference>
<dbReference type="GO" id="GO:0009507">
    <property type="term" value="C:chloroplast"/>
    <property type="evidence" value="ECO:0007669"/>
    <property type="project" value="UniProtKB-SubCell"/>
</dbReference>
<dbReference type="FunFam" id="3.30.230.40:FF:000002">
    <property type="entry name" value="Imidazoleglycerol-phosphate dehydratase"/>
    <property type="match status" value="1"/>
</dbReference>
<evidence type="ECO:0000313" key="10">
    <source>
        <dbReference type="EMBL" id="KAJ9542869.1"/>
    </source>
</evidence>
<dbReference type="GO" id="GO:0004424">
    <property type="term" value="F:imidazoleglycerol-phosphate dehydratase activity"/>
    <property type="evidence" value="ECO:0007669"/>
    <property type="project" value="UniProtKB-EC"/>
</dbReference>
<dbReference type="GO" id="GO:0000105">
    <property type="term" value="P:L-histidine biosynthetic process"/>
    <property type="evidence" value="ECO:0007669"/>
    <property type="project" value="UniProtKB-KW"/>
</dbReference>
<dbReference type="EMBL" id="JARYMX010000007">
    <property type="protein sequence ID" value="KAJ9542869.1"/>
    <property type="molecule type" value="Genomic_DNA"/>
</dbReference>
<reference evidence="10" key="1">
    <citation type="submission" date="2023-03" db="EMBL/GenBank/DDBJ databases">
        <title>Chromosome-scale reference genome and RAD-based genetic map of yellow starthistle (Centaurea solstitialis) reveal putative structural variation and QTLs associated with invader traits.</title>
        <authorList>
            <person name="Reatini B."/>
            <person name="Cang F.A."/>
            <person name="Jiang Q."/>
            <person name="Mckibben M.T.W."/>
            <person name="Barker M.S."/>
            <person name="Rieseberg L.H."/>
            <person name="Dlugosch K.M."/>
        </authorList>
    </citation>
    <scope>NUCLEOTIDE SEQUENCE</scope>
    <source>
        <strain evidence="10">CAN-66</strain>
        <tissue evidence="10">Leaf</tissue>
    </source>
</reference>
<dbReference type="InterPro" id="IPR000807">
    <property type="entry name" value="ImidazoleglycerolP_deHydtase"/>
</dbReference>
<dbReference type="PANTHER" id="PTHR23133:SF2">
    <property type="entry name" value="IMIDAZOLEGLYCEROL-PHOSPHATE DEHYDRATASE"/>
    <property type="match status" value="1"/>
</dbReference>
<comment type="subcellular location">
    <subcellularLocation>
        <location evidence="2">Plastid</location>
        <location evidence="2">Chloroplast</location>
    </subcellularLocation>
</comment>
<dbReference type="InterPro" id="IPR020568">
    <property type="entry name" value="Ribosomal_Su5_D2-typ_SF"/>
</dbReference>
<dbReference type="EC" id="4.2.1.19" evidence="5 9"/>
<evidence type="ECO:0000313" key="11">
    <source>
        <dbReference type="Proteomes" id="UP001172457"/>
    </source>
</evidence>
<dbReference type="SUPFAM" id="SSF54211">
    <property type="entry name" value="Ribosomal protein S5 domain 2-like"/>
    <property type="match status" value="3"/>
</dbReference>
<evidence type="ECO:0000256" key="7">
    <source>
        <dbReference type="ARBA" id="ARBA00023102"/>
    </source>
</evidence>
<comment type="caution">
    <text evidence="10">The sequence shown here is derived from an EMBL/GenBank/DDBJ whole genome shotgun (WGS) entry which is preliminary data.</text>
</comment>